<evidence type="ECO:0000313" key="2">
    <source>
        <dbReference type="Proteomes" id="UP000283522"/>
    </source>
</evidence>
<dbReference type="Proteomes" id="UP000283522">
    <property type="component" value="Unassembled WGS sequence"/>
</dbReference>
<name>A0A418PNV3_9BACT</name>
<sequence>MKNSRFYFVGLLLFFSCSPPEAPRNSDPQSRTLDGLWTIYEAQIPMAKPEYLGFFTLDPKGNTLLYGGLGKEFWLGIFRPDLSLIRDHLFIPAGSQTFIKPITKPQVGTFQVLNQLVFELYTQPLSPKADTIIRTIAALNLDSYELGKVHDLMSRNELDVRAPLERFLFDGALRDHFQKWKKLYSGHIL</sequence>
<evidence type="ECO:0000313" key="1">
    <source>
        <dbReference type="EMBL" id="RIW13436.1"/>
    </source>
</evidence>
<dbReference type="AlphaFoldDB" id="A0A418PNV3"/>
<dbReference type="OrthoDB" id="9794842at2"/>
<dbReference type="PROSITE" id="PS51257">
    <property type="entry name" value="PROKAR_LIPOPROTEIN"/>
    <property type="match status" value="1"/>
</dbReference>
<proteinExistence type="predicted"/>
<organism evidence="1 2">
    <name type="scientific">Algoriphagus lacus</name>
    <dbReference type="NCBI Taxonomy" id="2056311"/>
    <lineage>
        <taxon>Bacteria</taxon>
        <taxon>Pseudomonadati</taxon>
        <taxon>Bacteroidota</taxon>
        <taxon>Cytophagia</taxon>
        <taxon>Cytophagales</taxon>
        <taxon>Cyclobacteriaceae</taxon>
        <taxon>Algoriphagus</taxon>
    </lineage>
</organism>
<evidence type="ECO:0008006" key="3">
    <source>
        <dbReference type="Google" id="ProtNLM"/>
    </source>
</evidence>
<accession>A0A418PNV3</accession>
<reference evidence="1 2" key="1">
    <citation type="submission" date="2018-09" db="EMBL/GenBank/DDBJ databases">
        <authorList>
            <person name="Wang X."/>
            <person name="Du Z."/>
        </authorList>
    </citation>
    <scope>NUCLEOTIDE SEQUENCE [LARGE SCALE GENOMIC DNA]</scope>
    <source>
        <strain evidence="1 2">N3</strain>
    </source>
</reference>
<dbReference type="EMBL" id="QXML01000009">
    <property type="protein sequence ID" value="RIW13436.1"/>
    <property type="molecule type" value="Genomic_DNA"/>
</dbReference>
<protein>
    <recommendedName>
        <fullName evidence="3">Lipoprotein</fullName>
    </recommendedName>
</protein>
<dbReference type="RefSeq" id="WP_119479022.1">
    <property type="nucleotide sequence ID" value="NZ_QXML01000009.1"/>
</dbReference>
<keyword evidence="2" id="KW-1185">Reference proteome</keyword>
<comment type="caution">
    <text evidence="1">The sequence shown here is derived from an EMBL/GenBank/DDBJ whole genome shotgun (WGS) entry which is preliminary data.</text>
</comment>
<gene>
    <name evidence="1" type="ORF">D0X99_16835</name>
</gene>